<dbReference type="Gramene" id="OIT20520">
    <property type="protein sequence ID" value="OIT20520"/>
    <property type="gene ID" value="A4A49_39225"/>
</dbReference>
<sequence length="454" mass="50376">MGARVPVQHYDMRSAADSYIETSLHDLNAEGIGGGGGAGGDDVDRGGGDVTEDSMDNGEDSTAVECLHESFRNSLPLHGIVVEEDRTSIENSGSSGGSYNIVTIDDISPIETARTRFLDIIVDHFIRPHVVEVVDSEADFAAQSSQDKMSKRKSREICYEGDAAYVLPLMYVANMYETLVNEVNVRLSSLNGMREKTIGVALEAAGGLYRKLAKKFPRKGPCVFKRRELATSFETRARFPELVIQEEKRVRFVVVNGLAIVEKPASLHIDDAEWFKRMTGRNEVAISPRDYKFYAPRHKYRRASNPISNITGLSAFTSTDNDSSLSAGQSYRSVSEESQQTTPKQHMQPLSHQAQFHPLQQSHHQHHINQSQHIAHFSHNQQCGPQSHLPEIAQPQQSPTISPHMACLQQFGNVGGRMHIMPTSPAKFCDECGTPYLRETSKFCSECGTKRLGI</sequence>
<accession>A0A1J6K666</accession>
<feature type="compositionally biased region" description="Gly residues" evidence="1">
    <location>
        <begin position="31"/>
        <end position="40"/>
    </location>
</feature>
<dbReference type="OrthoDB" id="1914234at2759"/>
<dbReference type="Proteomes" id="UP000187609">
    <property type="component" value="Unassembled WGS sequence"/>
</dbReference>
<dbReference type="STRING" id="49451.A0A1J6K666"/>
<dbReference type="InterPro" id="IPR026319">
    <property type="entry name" value="ZC2HC1A/B-like"/>
</dbReference>
<reference evidence="2" key="1">
    <citation type="submission" date="2016-11" db="EMBL/GenBank/DDBJ databases">
        <title>The genome of Nicotiana attenuata.</title>
        <authorList>
            <person name="Xu S."/>
            <person name="Brockmoeller T."/>
            <person name="Gaquerel E."/>
            <person name="Navarro A."/>
            <person name="Kuhl H."/>
            <person name="Gase K."/>
            <person name="Ling Z."/>
            <person name="Zhou W."/>
            <person name="Kreitzer C."/>
            <person name="Stanke M."/>
            <person name="Tang H."/>
            <person name="Lyons E."/>
            <person name="Pandey P."/>
            <person name="Pandey S.P."/>
            <person name="Timmermann B."/>
            <person name="Baldwin I.T."/>
        </authorList>
    </citation>
    <scope>NUCLEOTIDE SEQUENCE [LARGE SCALE GENOMIC DNA]</scope>
    <source>
        <strain evidence="2">UT</strain>
    </source>
</reference>
<evidence type="ECO:0000256" key="1">
    <source>
        <dbReference type="SAM" id="MobiDB-lite"/>
    </source>
</evidence>
<evidence type="ECO:0000313" key="2">
    <source>
        <dbReference type="EMBL" id="OIT20520.1"/>
    </source>
</evidence>
<feature type="region of interest" description="Disordered" evidence="1">
    <location>
        <begin position="318"/>
        <end position="351"/>
    </location>
</feature>
<organism evidence="2 3">
    <name type="scientific">Nicotiana attenuata</name>
    <name type="common">Coyote tobacco</name>
    <dbReference type="NCBI Taxonomy" id="49451"/>
    <lineage>
        <taxon>Eukaryota</taxon>
        <taxon>Viridiplantae</taxon>
        <taxon>Streptophyta</taxon>
        <taxon>Embryophyta</taxon>
        <taxon>Tracheophyta</taxon>
        <taxon>Spermatophyta</taxon>
        <taxon>Magnoliopsida</taxon>
        <taxon>eudicotyledons</taxon>
        <taxon>Gunneridae</taxon>
        <taxon>Pentapetalae</taxon>
        <taxon>asterids</taxon>
        <taxon>lamiids</taxon>
        <taxon>Solanales</taxon>
        <taxon>Solanaceae</taxon>
        <taxon>Nicotianoideae</taxon>
        <taxon>Nicotianeae</taxon>
        <taxon>Nicotiana</taxon>
    </lineage>
</organism>
<feature type="region of interest" description="Disordered" evidence="1">
    <location>
        <begin position="30"/>
        <end position="58"/>
    </location>
</feature>
<dbReference type="OMA" id="YVLPLMY"/>
<gene>
    <name evidence="2" type="ORF">A4A49_39225</name>
</gene>
<comment type="caution">
    <text evidence="2">The sequence shown here is derived from an EMBL/GenBank/DDBJ whole genome shotgun (WGS) entry which is preliminary data.</text>
</comment>
<proteinExistence type="predicted"/>
<name>A0A1J6K666_NICAT</name>
<keyword evidence="3" id="KW-1185">Reference proteome</keyword>
<dbReference type="AlphaFoldDB" id="A0A1J6K666"/>
<dbReference type="PANTHER" id="PTHR13555:SF36">
    <property type="entry name" value="ZINC FINGER C2HC DOMAIN-CONTAINING PROTEIN 1B"/>
    <property type="match status" value="1"/>
</dbReference>
<dbReference type="PANTHER" id="PTHR13555">
    <property type="entry name" value="C2H2 ZINC FINGER CGI-62-RELATED"/>
    <property type="match status" value="1"/>
</dbReference>
<dbReference type="KEGG" id="nau:109220065"/>
<evidence type="ECO:0000313" key="3">
    <source>
        <dbReference type="Proteomes" id="UP000187609"/>
    </source>
</evidence>
<dbReference type="EMBL" id="MJEQ01005193">
    <property type="protein sequence ID" value="OIT20520.1"/>
    <property type="molecule type" value="Genomic_DNA"/>
</dbReference>
<protein>
    <submittedName>
        <fullName evidence="2">Uncharacterized protein</fullName>
    </submittedName>
</protein>